<dbReference type="Proteomes" id="UP000185753">
    <property type="component" value="Unassembled WGS sequence"/>
</dbReference>
<comment type="caution">
    <text evidence="2">The sequence shown here is derived from an EMBL/GenBank/DDBJ whole genome shotgun (WGS) entry which is preliminary data.</text>
</comment>
<gene>
    <name evidence="2" type="ORF">A9J31_10160</name>
</gene>
<keyword evidence="1" id="KW-0812">Transmembrane</keyword>
<evidence type="ECO:0000256" key="1">
    <source>
        <dbReference type="SAM" id="Phobius"/>
    </source>
</evidence>
<dbReference type="AlphaFoldDB" id="A0A1A7R6T5"/>
<dbReference type="OrthoDB" id="5900216at2"/>
<feature type="transmembrane region" description="Helical" evidence="1">
    <location>
        <begin position="86"/>
        <end position="107"/>
    </location>
</feature>
<protein>
    <submittedName>
        <fullName evidence="2">Uncharacterized protein</fullName>
    </submittedName>
</protein>
<dbReference type="EMBL" id="LZDS01000029">
    <property type="protein sequence ID" value="OBX27581.1"/>
    <property type="molecule type" value="Genomic_DNA"/>
</dbReference>
<organism evidence="2 3">
    <name type="scientific">Acinetobacter gandensis</name>
    <dbReference type="NCBI Taxonomy" id="1443941"/>
    <lineage>
        <taxon>Bacteria</taxon>
        <taxon>Pseudomonadati</taxon>
        <taxon>Pseudomonadota</taxon>
        <taxon>Gammaproteobacteria</taxon>
        <taxon>Moraxellales</taxon>
        <taxon>Moraxellaceae</taxon>
        <taxon>Acinetobacter</taxon>
    </lineage>
</organism>
<accession>A0A1A7R6T5</accession>
<reference evidence="3" key="1">
    <citation type="submission" date="2016-06" db="EMBL/GenBank/DDBJ databases">
        <authorList>
            <person name="Radolfova-Krizova L."/>
            <person name="Nemec A."/>
        </authorList>
    </citation>
    <scope>NUCLEOTIDE SEQUENCE [LARGE SCALE GENOMIC DNA]</scope>
    <source>
        <strain evidence="3">ANC 4275</strain>
    </source>
</reference>
<name>A0A1A7R6T5_9GAMM</name>
<sequence>MYLWNVNRLVDDIRLNKVSETHYKNYYIASSILIFFSYLALTLTPESKLTEAWASFILQIGLLISWVNAIFKANGGEHGRDFLKRFIALYLPVTIQSLVLFILIAVVVEGLLPMLTVNMDEAVLEQITTIKDLSFEVIISCYIYWRIYKAMQQINQPV</sequence>
<proteinExistence type="predicted"/>
<keyword evidence="3" id="KW-1185">Reference proteome</keyword>
<dbReference type="STRING" id="1443941.A9J31_10160"/>
<feature type="transmembrane region" description="Helical" evidence="1">
    <location>
        <begin position="53"/>
        <end position="74"/>
    </location>
</feature>
<evidence type="ECO:0000313" key="2">
    <source>
        <dbReference type="EMBL" id="OBX27581.1"/>
    </source>
</evidence>
<keyword evidence="1" id="KW-0472">Membrane</keyword>
<feature type="transmembrane region" description="Helical" evidence="1">
    <location>
        <begin position="127"/>
        <end position="145"/>
    </location>
</feature>
<feature type="transmembrane region" description="Helical" evidence="1">
    <location>
        <begin position="23"/>
        <end position="41"/>
    </location>
</feature>
<dbReference type="RefSeq" id="WP_067767445.1">
    <property type="nucleotide sequence ID" value="NZ_JBLZYA010000002.1"/>
</dbReference>
<keyword evidence="1" id="KW-1133">Transmembrane helix</keyword>
<evidence type="ECO:0000313" key="3">
    <source>
        <dbReference type="Proteomes" id="UP000185753"/>
    </source>
</evidence>